<sequence length="158" mass="16774">MGSAWAEAARGRATAAGAAALRVRAWQGGDGESKDTAAGAIRMYADLLGGADHLRLWAADAWLVMAVGLCMADHIIAQADGVLLERAADLPRHLLDVPGVVVDEGEGRPGGGFAEEDGERAGREVGSPRRMARGPLEMAWRNPSSEARIATRRRFWTS</sequence>
<proteinExistence type="predicted"/>
<feature type="region of interest" description="Disordered" evidence="1">
    <location>
        <begin position="105"/>
        <end position="134"/>
    </location>
</feature>
<name>A2Y6C4_ORYSI</name>
<protein>
    <submittedName>
        <fullName evidence="2">Uncharacterized protein</fullName>
    </submittedName>
</protein>
<dbReference type="Proteomes" id="UP000007015">
    <property type="component" value="Chromosome 5"/>
</dbReference>
<evidence type="ECO:0000256" key="1">
    <source>
        <dbReference type="SAM" id="MobiDB-lite"/>
    </source>
</evidence>
<organism evidence="2 3">
    <name type="scientific">Oryza sativa subsp. indica</name>
    <name type="common">Rice</name>
    <dbReference type="NCBI Taxonomy" id="39946"/>
    <lineage>
        <taxon>Eukaryota</taxon>
        <taxon>Viridiplantae</taxon>
        <taxon>Streptophyta</taxon>
        <taxon>Embryophyta</taxon>
        <taxon>Tracheophyta</taxon>
        <taxon>Spermatophyta</taxon>
        <taxon>Magnoliopsida</taxon>
        <taxon>Liliopsida</taxon>
        <taxon>Poales</taxon>
        <taxon>Poaceae</taxon>
        <taxon>BOP clade</taxon>
        <taxon>Oryzoideae</taxon>
        <taxon>Oryzeae</taxon>
        <taxon>Oryzinae</taxon>
        <taxon>Oryza</taxon>
        <taxon>Oryza sativa</taxon>
    </lineage>
</organism>
<evidence type="ECO:0000313" key="2">
    <source>
        <dbReference type="EMBL" id="EAY98634.1"/>
    </source>
</evidence>
<dbReference type="HOGENOM" id="CLU_1672187_0_0_1"/>
<dbReference type="EMBL" id="CM000130">
    <property type="protein sequence ID" value="EAY98634.1"/>
    <property type="molecule type" value="Genomic_DNA"/>
</dbReference>
<keyword evidence="3" id="KW-1185">Reference proteome</keyword>
<reference evidence="2 3" key="1">
    <citation type="journal article" date="2005" name="PLoS Biol.">
        <title>The genomes of Oryza sativa: a history of duplications.</title>
        <authorList>
            <person name="Yu J."/>
            <person name="Wang J."/>
            <person name="Lin W."/>
            <person name="Li S."/>
            <person name="Li H."/>
            <person name="Zhou J."/>
            <person name="Ni P."/>
            <person name="Dong W."/>
            <person name="Hu S."/>
            <person name="Zeng C."/>
            <person name="Zhang J."/>
            <person name="Zhang Y."/>
            <person name="Li R."/>
            <person name="Xu Z."/>
            <person name="Li S."/>
            <person name="Li X."/>
            <person name="Zheng H."/>
            <person name="Cong L."/>
            <person name="Lin L."/>
            <person name="Yin J."/>
            <person name="Geng J."/>
            <person name="Li G."/>
            <person name="Shi J."/>
            <person name="Liu J."/>
            <person name="Lv H."/>
            <person name="Li J."/>
            <person name="Wang J."/>
            <person name="Deng Y."/>
            <person name="Ran L."/>
            <person name="Shi X."/>
            <person name="Wang X."/>
            <person name="Wu Q."/>
            <person name="Li C."/>
            <person name="Ren X."/>
            <person name="Wang J."/>
            <person name="Wang X."/>
            <person name="Li D."/>
            <person name="Liu D."/>
            <person name="Zhang X."/>
            <person name="Ji Z."/>
            <person name="Zhao W."/>
            <person name="Sun Y."/>
            <person name="Zhang Z."/>
            <person name="Bao J."/>
            <person name="Han Y."/>
            <person name="Dong L."/>
            <person name="Ji J."/>
            <person name="Chen P."/>
            <person name="Wu S."/>
            <person name="Liu J."/>
            <person name="Xiao Y."/>
            <person name="Bu D."/>
            <person name="Tan J."/>
            <person name="Yang L."/>
            <person name="Ye C."/>
            <person name="Zhang J."/>
            <person name="Xu J."/>
            <person name="Zhou Y."/>
            <person name="Yu Y."/>
            <person name="Zhang B."/>
            <person name="Zhuang S."/>
            <person name="Wei H."/>
            <person name="Liu B."/>
            <person name="Lei M."/>
            <person name="Yu H."/>
            <person name="Li Y."/>
            <person name="Xu H."/>
            <person name="Wei S."/>
            <person name="He X."/>
            <person name="Fang L."/>
            <person name="Zhang Z."/>
            <person name="Zhang Y."/>
            <person name="Huang X."/>
            <person name="Su Z."/>
            <person name="Tong W."/>
            <person name="Li J."/>
            <person name="Tong Z."/>
            <person name="Li S."/>
            <person name="Ye J."/>
            <person name="Wang L."/>
            <person name="Fang L."/>
            <person name="Lei T."/>
            <person name="Chen C."/>
            <person name="Chen H."/>
            <person name="Xu Z."/>
            <person name="Li H."/>
            <person name="Huang H."/>
            <person name="Zhang F."/>
            <person name="Xu H."/>
            <person name="Li N."/>
            <person name="Zhao C."/>
            <person name="Li S."/>
            <person name="Dong L."/>
            <person name="Huang Y."/>
            <person name="Li L."/>
            <person name="Xi Y."/>
            <person name="Qi Q."/>
            <person name="Li W."/>
            <person name="Zhang B."/>
            <person name="Hu W."/>
            <person name="Zhang Y."/>
            <person name="Tian X."/>
            <person name="Jiao Y."/>
            <person name="Liang X."/>
            <person name="Jin J."/>
            <person name="Gao L."/>
            <person name="Zheng W."/>
            <person name="Hao B."/>
            <person name="Liu S."/>
            <person name="Wang W."/>
            <person name="Yuan L."/>
            <person name="Cao M."/>
            <person name="McDermott J."/>
            <person name="Samudrala R."/>
            <person name="Wang J."/>
            <person name="Wong G.K."/>
            <person name="Yang H."/>
        </authorList>
    </citation>
    <scope>NUCLEOTIDE SEQUENCE [LARGE SCALE GENOMIC DNA]</scope>
    <source>
        <strain evidence="3">cv. 93-11</strain>
    </source>
</reference>
<dbReference type="Gramene" id="BGIOSGA017750-TA">
    <property type="protein sequence ID" value="BGIOSGA017750-PA"/>
    <property type="gene ID" value="BGIOSGA017750"/>
</dbReference>
<gene>
    <name evidence="2" type="ORF">OsI_20558</name>
</gene>
<evidence type="ECO:0000313" key="3">
    <source>
        <dbReference type="Proteomes" id="UP000007015"/>
    </source>
</evidence>
<dbReference type="AlphaFoldDB" id="A2Y6C4"/>
<accession>A2Y6C4</accession>